<accession>A0A096CAU1</accession>
<proteinExistence type="predicted"/>
<evidence type="ECO:0008006" key="3">
    <source>
        <dbReference type="Google" id="ProtNLM"/>
    </source>
</evidence>
<dbReference type="InterPro" id="IPR039498">
    <property type="entry name" value="NTP_transf_5"/>
</dbReference>
<reference evidence="1 2" key="1">
    <citation type="submission" date="2014-07" db="EMBL/GenBank/DDBJ databases">
        <authorList>
            <person name="McCorrison J."/>
            <person name="Sanka R."/>
            <person name="Torralba M."/>
            <person name="Gillis M."/>
            <person name="Haft D.H."/>
            <person name="Methe B."/>
            <person name="Sutton G."/>
            <person name="Nelson K.E."/>
        </authorList>
    </citation>
    <scope>NUCLEOTIDE SEQUENCE [LARGE SCALE GENOMIC DNA]</scope>
    <source>
        <strain evidence="1 2">DNF00058</strain>
    </source>
</reference>
<evidence type="ECO:0000313" key="2">
    <source>
        <dbReference type="Proteomes" id="UP000029614"/>
    </source>
</evidence>
<dbReference type="AlphaFoldDB" id="A0A096CAU1"/>
<dbReference type="RefSeq" id="WP_036855339.1">
    <property type="nucleotide sequence ID" value="NZ_JRNU01000018.1"/>
</dbReference>
<dbReference type="Pfam" id="PF14907">
    <property type="entry name" value="NTP_transf_5"/>
    <property type="match status" value="1"/>
</dbReference>
<sequence>MNLLYLLLQKSFGYSSLPFKSLSHTEYVSLMSLARKQTVDGMVAGVLIRENVLLDRIDAFKIFTLSERIRLLNEKVSKELTAMSKLLSENAIPHLIFKGQTISTLYPHIQERLPGDIDFYVDKKHFDRAKTLIMAEWGVKLDAEDSNQHYSFTHNNVLFELHYNMMHFFSSSNQQYWDNILDANKPVMVKICNTDIPTLAPTLNLLYTFLHMYHHLVELGVGFRHFCDLICLLQHYHKDINRTLLDKHLTELGFRKAFIAIGWILVDKFNLPKEMFPIELEKKERKYVERILKIVLTGGNFGKDNVPEGFRSGSIYFIRAFFRKINHYRLFWKLSAKEIKASIMYGLPEKIKLGIKHI</sequence>
<evidence type="ECO:0000313" key="1">
    <source>
        <dbReference type="EMBL" id="KGF52057.1"/>
    </source>
</evidence>
<keyword evidence="2" id="KW-1185">Reference proteome</keyword>
<name>A0A096CAU1_9BACT</name>
<comment type="caution">
    <text evidence="1">The sequence shown here is derived from an EMBL/GenBank/DDBJ whole genome shotgun (WGS) entry which is preliminary data.</text>
</comment>
<dbReference type="EMBL" id="JRNU01000018">
    <property type="protein sequence ID" value="KGF52057.1"/>
    <property type="molecule type" value="Genomic_DNA"/>
</dbReference>
<gene>
    <name evidence="1" type="ORF">HMPREF9302_05185</name>
</gene>
<organism evidence="1 2">
    <name type="scientific">Prevotella amnii DNF00058</name>
    <dbReference type="NCBI Taxonomy" id="1401066"/>
    <lineage>
        <taxon>Bacteria</taxon>
        <taxon>Pseudomonadati</taxon>
        <taxon>Bacteroidota</taxon>
        <taxon>Bacteroidia</taxon>
        <taxon>Bacteroidales</taxon>
        <taxon>Prevotellaceae</taxon>
        <taxon>Prevotella</taxon>
    </lineage>
</organism>
<protein>
    <recommendedName>
        <fullName evidence="3">Nucleotidyltransferase</fullName>
    </recommendedName>
</protein>
<dbReference type="OrthoDB" id="9812148at2"/>
<dbReference type="Gene3D" id="3.30.460.40">
    <property type="match status" value="1"/>
</dbReference>
<dbReference type="Proteomes" id="UP000029614">
    <property type="component" value="Unassembled WGS sequence"/>
</dbReference>